<keyword evidence="2" id="KW-0808">Transferase</keyword>
<dbReference type="InterPro" id="IPR029063">
    <property type="entry name" value="SAM-dependent_MTases_sf"/>
</dbReference>
<comment type="caution">
    <text evidence="6">The sequence shown here is derived from an EMBL/GenBank/DDBJ whole genome shotgun (WGS) entry which is preliminary data.</text>
</comment>
<dbReference type="InterPro" id="IPR012967">
    <property type="entry name" value="COMT_dimerisation"/>
</dbReference>
<gene>
    <name evidence="6" type="ORF">FJTKL_09506</name>
</gene>
<dbReference type="EMBL" id="JBAWTH010000003">
    <property type="protein sequence ID" value="KAL2292557.1"/>
    <property type="molecule type" value="Genomic_DNA"/>
</dbReference>
<reference evidence="6 7" key="1">
    <citation type="submission" date="2024-03" db="EMBL/GenBank/DDBJ databases">
        <title>A high-quality draft genome sequence of Diaporthe vaccinii, a causative agent of upright dieback and viscid rot disease in cranberry plants.</title>
        <authorList>
            <person name="Sarrasin M."/>
            <person name="Lang B.F."/>
            <person name="Burger G."/>
        </authorList>
    </citation>
    <scope>NUCLEOTIDE SEQUENCE [LARGE SCALE GENOMIC DNA]</scope>
    <source>
        <strain evidence="6 7">IS7</strain>
    </source>
</reference>
<dbReference type="InterPro" id="IPR016461">
    <property type="entry name" value="COMT-like"/>
</dbReference>
<dbReference type="Gene3D" id="3.40.50.150">
    <property type="entry name" value="Vaccinia Virus protein VP39"/>
    <property type="match status" value="1"/>
</dbReference>
<dbReference type="Proteomes" id="UP001600888">
    <property type="component" value="Unassembled WGS sequence"/>
</dbReference>
<organism evidence="6 7">
    <name type="scientific">Diaporthe vaccinii</name>
    <dbReference type="NCBI Taxonomy" id="105482"/>
    <lineage>
        <taxon>Eukaryota</taxon>
        <taxon>Fungi</taxon>
        <taxon>Dikarya</taxon>
        <taxon>Ascomycota</taxon>
        <taxon>Pezizomycotina</taxon>
        <taxon>Sordariomycetes</taxon>
        <taxon>Sordariomycetidae</taxon>
        <taxon>Diaporthales</taxon>
        <taxon>Diaporthaceae</taxon>
        <taxon>Diaporthe</taxon>
        <taxon>Diaporthe eres species complex</taxon>
    </lineage>
</organism>
<evidence type="ECO:0000313" key="6">
    <source>
        <dbReference type="EMBL" id="KAL2292557.1"/>
    </source>
</evidence>
<evidence type="ECO:0008006" key="8">
    <source>
        <dbReference type="Google" id="ProtNLM"/>
    </source>
</evidence>
<dbReference type="PANTHER" id="PTHR43712">
    <property type="entry name" value="PUTATIVE (AFU_ORTHOLOGUE AFUA_4G14580)-RELATED"/>
    <property type="match status" value="1"/>
</dbReference>
<dbReference type="SUPFAM" id="SSF46785">
    <property type="entry name" value="Winged helix' DNA-binding domain"/>
    <property type="match status" value="1"/>
</dbReference>
<keyword evidence="3" id="KW-0949">S-adenosyl-L-methionine</keyword>
<keyword evidence="7" id="KW-1185">Reference proteome</keyword>
<evidence type="ECO:0000313" key="7">
    <source>
        <dbReference type="Proteomes" id="UP001600888"/>
    </source>
</evidence>
<evidence type="ECO:0000256" key="2">
    <source>
        <dbReference type="ARBA" id="ARBA00022679"/>
    </source>
</evidence>
<protein>
    <recommendedName>
        <fullName evidence="8">O-methyltransferase domain-containing protein</fullName>
    </recommendedName>
</protein>
<dbReference type="InterPro" id="IPR001077">
    <property type="entry name" value="COMT_C"/>
</dbReference>
<evidence type="ECO:0000256" key="3">
    <source>
        <dbReference type="ARBA" id="ARBA00022691"/>
    </source>
</evidence>
<keyword evidence="1" id="KW-0489">Methyltransferase</keyword>
<accession>A0ABR4FCZ5</accession>
<dbReference type="InterPro" id="IPR036388">
    <property type="entry name" value="WH-like_DNA-bd_sf"/>
</dbReference>
<sequence length="427" mass="46992">MSSQIPREDLITLIDCVNAATKAVDTPGVHAASNCRRYLLLECKRRIAALEDPDAEVWPRAFQVNVAVSIDIAATLGVWEKLRTEKSIALAEVVKDTGADVAATVRVMRQLTAAGLLSDISDPREPSYSLEYLGKPYLDPNHVSFNRFILQEVVPTVRSSVERSCLPSTNSDGLPQDTWCRLAQDAVRAADMVRGMKSLSSGGLAATAYPFDRELGKLDIKEGDVAIVDVAGGQGHIMGDVRKQNPELKGRIVVQDLQSVLDAAPDGPPEGVEFMAHDIFKPQPITTAHVYYLRHIVHDWDDDSVTVILNHLTLIMKARPRTKLLLADLVLPTTDIGMQEAVRDFTMFRIGGLERTEVQWRQLLVRSGLGVKRIWRGTEPEACIECILISGDGDVCRGQSGSSRGLPIPRHSYCLFLSMILYSLGVK</sequence>
<evidence type="ECO:0000259" key="5">
    <source>
        <dbReference type="Pfam" id="PF08100"/>
    </source>
</evidence>
<dbReference type="InterPro" id="IPR036390">
    <property type="entry name" value="WH_DNA-bd_sf"/>
</dbReference>
<dbReference type="Pfam" id="PF00891">
    <property type="entry name" value="Methyltransf_2"/>
    <property type="match status" value="1"/>
</dbReference>
<feature type="domain" description="O-methyltransferase dimerisation" evidence="5">
    <location>
        <begin position="71"/>
        <end position="138"/>
    </location>
</feature>
<evidence type="ECO:0000259" key="4">
    <source>
        <dbReference type="Pfam" id="PF00891"/>
    </source>
</evidence>
<dbReference type="PANTHER" id="PTHR43712:SF1">
    <property type="entry name" value="HYPOTHETICAL O-METHYLTRANSFERASE (EUROFUNG)-RELATED"/>
    <property type="match status" value="1"/>
</dbReference>
<dbReference type="Gene3D" id="1.10.10.10">
    <property type="entry name" value="Winged helix-like DNA-binding domain superfamily/Winged helix DNA-binding domain"/>
    <property type="match status" value="1"/>
</dbReference>
<dbReference type="PROSITE" id="PS51683">
    <property type="entry name" value="SAM_OMT_II"/>
    <property type="match status" value="1"/>
</dbReference>
<dbReference type="Pfam" id="PF08100">
    <property type="entry name" value="Dimerisation"/>
    <property type="match status" value="1"/>
</dbReference>
<dbReference type="SUPFAM" id="SSF53335">
    <property type="entry name" value="S-adenosyl-L-methionine-dependent methyltransferases"/>
    <property type="match status" value="1"/>
</dbReference>
<proteinExistence type="predicted"/>
<name>A0ABR4FCZ5_9PEZI</name>
<evidence type="ECO:0000256" key="1">
    <source>
        <dbReference type="ARBA" id="ARBA00022603"/>
    </source>
</evidence>
<feature type="domain" description="O-methyltransferase C-terminal" evidence="4">
    <location>
        <begin position="226"/>
        <end position="368"/>
    </location>
</feature>